<dbReference type="InterPro" id="IPR013424">
    <property type="entry name" value="Ice-binding_C"/>
</dbReference>
<dbReference type="STRING" id="1479485.DA73_0228275"/>
<reference evidence="1" key="2">
    <citation type="submission" date="2019-11" db="EMBL/GenBank/DDBJ databases">
        <title>Improved Assembly of Tolypothrix boutellei genome.</title>
        <authorList>
            <person name="Sarangi A.N."/>
            <person name="Mukherjee M."/>
            <person name="Ghosh S."/>
            <person name="Singh D."/>
            <person name="Das A."/>
            <person name="Kant S."/>
            <person name="Prusty A."/>
            <person name="Tripathy S."/>
        </authorList>
    </citation>
    <scope>NUCLEOTIDE SEQUENCE</scope>
    <source>
        <strain evidence="1">VB521301</strain>
    </source>
</reference>
<accession>A0A0C1N1W1</accession>
<dbReference type="InterPro" id="IPR047995">
    <property type="entry name" value="Choice_anch_K"/>
</dbReference>
<dbReference type="RefSeq" id="WP_038076270.1">
    <property type="nucleotide sequence ID" value="NZ_JHEG04000002.1"/>
</dbReference>
<gene>
    <name evidence="2" type="ORF">DA73_0228275</name>
    <name evidence="1" type="ORF">DA73_0400039465</name>
</gene>
<organism evidence="2">
    <name type="scientific">Tolypothrix bouteillei VB521301</name>
    <dbReference type="NCBI Taxonomy" id="1479485"/>
    <lineage>
        <taxon>Bacteria</taxon>
        <taxon>Bacillati</taxon>
        <taxon>Cyanobacteriota</taxon>
        <taxon>Cyanophyceae</taxon>
        <taxon>Nostocales</taxon>
        <taxon>Tolypothrichaceae</taxon>
        <taxon>Tolypothrix</taxon>
    </lineage>
</organism>
<keyword evidence="3" id="KW-1185">Reference proteome</keyword>
<name>A0A0C1N1W1_9CYAN</name>
<comment type="caution">
    <text evidence="2">The sequence shown here is derived from an EMBL/GenBank/DDBJ whole genome shotgun (WGS) entry which is preliminary data.</text>
</comment>
<dbReference type="Proteomes" id="UP000029738">
    <property type="component" value="Unassembled WGS sequence"/>
</dbReference>
<proteinExistence type="predicted"/>
<dbReference type="NCBIfam" id="TIGR02595">
    <property type="entry name" value="PEP_CTERM"/>
    <property type="match status" value="1"/>
</dbReference>
<evidence type="ECO:0000313" key="3">
    <source>
        <dbReference type="Proteomes" id="UP000029738"/>
    </source>
</evidence>
<protein>
    <submittedName>
        <fullName evidence="1">PEP-CTERM sorting domain-containing protein</fullName>
    </submittedName>
</protein>
<dbReference type="EMBL" id="JHEG04000002">
    <property type="protein sequence ID" value="KAF3883799.1"/>
    <property type="molecule type" value="Genomic_DNA"/>
</dbReference>
<dbReference type="EMBL" id="JHEG02000058">
    <property type="protein sequence ID" value="KIE08467.1"/>
    <property type="molecule type" value="Genomic_DNA"/>
</dbReference>
<dbReference type="NCBIfam" id="NF038131">
    <property type="entry name" value="choice_anch_K"/>
    <property type="match status" value="1"/>
</dbReference>
<dbReference type="AlphaFoldDB" id="A0A0C1N1W1"/>
<evidence type="ECO:0000313" key="1">
    <source>
        <dbReference type="EMBL" id="KAF3883799.1"/>
    </source>
</evidence>
<evidence type="ECO:0000313" key="2">
    <source>
        <dbReference type="EMBL" id="KIE08467.1"/>
    </source>
</evidence>
<dbReference type="OrthoDB" id="508637at2"/>
<reference evidence="2" key="1">
    <citation type="journal article" date="2015" name="Genome Announc.">
        <title>Draft Genome Sequence of Tolypothrix boutellei Strain VB521301.</title>
        <authorList>
            <person name="Chandrababunaidu M.M."/>
            <person name="Singh D."/>
            <person name="Sen D."/>
            <person name="Bhan S."/>
            <person name="Das S."/>
            <person name="Gupta A."/>
            <person name="Adhikary S.P."/>
            <person name="Tripathy S."/>
        </authorList>
    </citation>
    <scope>NUCLEOTIDE SEQUENCE</scope>
    <source>
        <strain evidence="2">VB521301</strain>
    </source>
</reference>
<sequence length="251" mass="27423">MKLSSVLTTAVSTLTVGVVTVLGFSSQALGLTFFGDSRATWGEPIIYPGSVNTNPRYTGVGTNTFTWGDGQPKDPIYGTPANELTLKGNSFQAQENSVFKIGDLTYFNGTVPQGTNVDSVSLSLNLSFSEPFQFSEVFQYELELENTTNEGDREKDADSVVVKNTFSDRSFSFGGNDYLLELIGFSQDGGNTTVKKFRVYEDDEITAGIYARITRITPPKTVPEPASLAGLSVLSIYLLSRKNKILRNKNK</sequence>